<proteinExistence type="predicted"/>
<feature type="domain" description="EGF-like" evidence="3">
    <location>
        <begin position="406"/>
        <end position="445"/>
    </location>
</feature>
<dbReference type="CDD" id="cd00064">
    <property type="entry name" value="FU"/>
    <property type="match status" value="1"/>
</dbReference>
<dbReference type="Proteomes" id="UP000018040">
    <property type="component" value="Unassembled WGS sequence"/>
</dbReference>
<comment type="caution">
    <text evidence="4">The sequence shown here is derived from an EMBL/GenBank/DDBJ whole genome shotgun (WGS) entry which is preliminary data.</text>
</comment>
<feature type="domain" description="EGF-like" evidence="3">
    <location>
        <begin position="560"/>
        <end position="592"/>
    </location>
</feature>
<name>V6TR93_GIAIN</name>
<dbReference type="SMART" id="SM00261">
    <property type="entry name" value="FU"/>
    <property type="match status" value="6"/>
</dbReference>
<dbReference type="VEuPathDB" id="GiardiaDB:GL50803_00101380"/>
<dbReference type="VEuPathDB" id="GiardiaDB:DHA2_152429"/>
<feature type="transmembrane region" description="Helical" evidence="2">
    <location>
        <begin position="648"/>
        <end position="670"/>
    </location>
</feature>
<evidence type="ECO:0000256" key="2">
    <source>
        <dbReference type="SAM" id="Phobius"/>
    </source>
</evidence>
<dbReference type="SMART" id="SM00181">
    <property type="entry name" value="EGF"/>
    <property type="match status" value="5"/>
</dbReference>
<dbReference type="Gene3D" id="2.10.220.10">
    <property type="entry name" value="Hormone Receptor, Insulin-like Growth Factor Receptor 1, Chain A, domain 2"/>
    <property type="match status" value="3"/>
</dbReference>
<feature type="non-terminal residue" evidence="4">
    <location>
        <position position="1"/>
    </location>
</feature>
<dbReference type="InterPro" id="IPR052798">
    <property type="entry name" value="Giardia_VSA"/>
</dbReference>
<evidence type="ECO:0000259" key="3">
    <source>
        <dbReference type="SMART" id="SM00181"/>
    </source>
</evidence>
<dbReference type="VEuPathDB" id="GiardiaDB:QR46_4636"/>
<dbReference type="InterPro" id="IPR006212">
    <property type="entry name" value="Furin_repeat"/>
</dbReference>
<evidence type="ECO:0000256" key="1">
    <source>
        <dbReference type="SAM" id="MobiDB-lite"/>
    </source>
</evidence>
<feature type="region of interest" description="Disordered" evidence="1">
    <location>
        <begin position="1"/>
        <end position="20"/>
    </location>
</feature>
<dbReference type="InterPro" id="IPR000742">
    <property type="entry name" value="EGF"/>
</dbReference>
<dbReference type="SUPFAM" id="SSF57184">
    <property type="entry name" value="Growth factor receptor domain"/>
    <property type="match status" value="3"/>
</dbReference>
<feature type="domain" description="EGF-like" evidence="3">
    <location>
        <begin position="447"/>
        <end position="486"/>
    </location>
</feature>
<evidence type="ECO:0000313" key="5">
    <source>
        <dbReference type="Proteomes" id="UP000018040"/>
    </source>
</evidence>
<reference evidence="5" key="1">
    <citation type="submission" date="2012-02" db="EMBL/GenBank/DDBJ databases">
        <title>Genome sequencing of Giardia lamblia Genotypes A2 and B isolates (DH and GS) and comparative analysis with the genomes of Genotypes A1 and E (WB and Pig).</title>
        <authorList>
            <person name="Adam R."/>
            <person name="Dahlstrom E."/>
            <person name="Martens C."/>
            <person name="Bruno D."/>
            <person name="Barbian K."/>
            <person name="Porcella S.F."/>
            <person name="Nash T."/>
        </authorList>
    </citation>
    <scope>NUCLEOTIDE SEQUENCE</scope>
    <source>
        <strain evidence="5">GS</strain>
    </source>
</reference>
<dbReference type="InterPro" id="IPR009030">
    <property type="entry name" value="Growth_fac_rcpt_cys_sf"/>
</dbReference>
<organism evidence="4 5">
    <name type="scientific">Giardia intestinalis</name>
    <name type="common">Giardia lamblia</name>
    <dbReference type="NCBI Taxonomy" id="5741"/>
    <lineage>
        <taxon>Eukaryota</taxon>
        <taxon>Metamonada</taxon>
        <taxon>Diplomonadida</taxon>
        <taxon>Hexamitidae</taxon>
        <taxon>Giardiinae</taxon>
        <taxon>Giardia</taxon>
    </lineage>
</organism>
<keyword evidence="2" id="KW-1133">Transmembrane helix</keyword>
<dbReference type="AlphaFoldDB" id="V6TR93"/>
<dbReference type="Pfam" id="PF03302">
    <property type="entry name" value="VSP"/>
    <property type="match status" value="2"/>
</dbReference>
<dbReference type="PANTHER" id="PTHR23275:SF100">
    <property type="entry name" value="EGF-LIKE DOMAIN-CONTAINING PROTEIN"/>
    <property type="match status" value="1"/>
</dbReference>
<gene>
    <name evidence="4" type="ORF">GSB_151764</name>
</gene>
<keyword evidence="2" id="KW-0812">Transmembrane</keyword>
<feature type="domain" description="EGF-like" evidence="3">
    <location>
        <begin position="177"/>
        <end position="232"/>
    </location>
</feature>
<feature type="domain" description="EGF-like" evidence="3">
    <location>
        <begin position="272"/>
        <end position="321"/>
    </location>
</feature>
<accession>V6TR93</accession>
<dbReference type="EMBL" id="AHHH01000147">
    <property type="protein sequence ID" value="ESU41114.1"/>
    <property type="molecule type" value="Genomic_DNA"/>
</dbReference>
<dbReference type="VEuPathDB" id="GiardiaDB:GL50581_2361"/>
<dbReference type="InterPro" id="IPR005127">
    <property type="entry name" value="Giardia_VSP"/>
</dbReference>
<evidence type="ECO:0000313" key="4">
    <source>
        <dbReference type="EMBL" id="ESU41114.1"/>
    </source>
</evidence>
<keyword evidence="2" id="KW-0472">Membrane</keyword>
<dbReference type="PANTHER" id="PTHR23275">
    <property type="entry name" value="CABRIOLET.-RELATED"/>
    <property type="match status" value="1"/>
</dbReference>
<reference evidence="4 5" key="2">
    <citation type="journal article" date="2013" name="Genome Biol. Evol.">
        <title>Genome sequencing of Giardia lamblia genotypes A2 and B isolates (DH and GS) and comparative analysis with the genomes of genotypes A1 and E (WB and Pig).</title>
        <authorList>
            <person name="Adam R.D."/>
            <person name="Dahlstrom E.W."/>
            <person name="Martens C.A."/>
            <person name="Bruno D.P."/>
            <person name="Barbian K.D."/>
            <person name="Ricklefs S.M."/>
            <person name="Hernandez M.M."/>
            <person name="Narla N.P."/>
            <person name="Patel R.B."/>
            <person name="Porcella S.F."/>
            <person name="Nash T.E."/>
        </authorList>
    </citation>
    <scope>NUCLEOTIDE SEQUENCE [LARGE SCALE GENOMIC DNA]</scope>
    <source>
        <strain evidence="4 5">GS</strain>
    </source>
</reference>
<sequence>VSSGLAAAVHPSNDTAPASSSRRVLRCLRGPGSGVCGEARDGACVRHAEEVRSVQTAETCTTGAETGKCAPDHCNVQIGDSVYCSQCSNGGSLPSSPAPTNGVCSADNNECSAKAEGRCTQCAQQSFMFQGGCYATANAPGNTMCTNAASGVCSTAADGYFLPPDADRDASHQSVIPCGDDSVVTVKDNKQYKGVANCLTCTAPGSGQVGTPTAATCTKCADGYFINGAACTQCHSSYLTCSDAADENSCTACAEGTHFLGAASGQTGKCVSCGDASGATWKGVANCAKCNKPVNENTPAVCTECADNYYLKTDGGAASCVSAADCNNGFFPTTDNTGKKVCVSCSETSNGGIANCAKCSLTTSPAGAGATVTCTECTSNKLSPLGDACLAACPAGTYDDKNICKPCHVSCAECNNNANQDSCTACYPGSVLNRTTDNGSTGTCIPECTGRYAENCKAGMCTAVLGGSKYCSKCKSGFVPVDGLCVSAGTRAAPTGCTPSTTTAGTCESCKDAYFLQSGGCYQAAVYPGNMLCTTTDNNGKCTSCANGQTADGSTGSCPACDSTCATCEAANAKQCKTCFSGYYLDANKACKKCSETSSNIQGVENCVSCLAPTSPSTPTPVTCYVTQEPSVDPTDPSINKGGLSSGAIAGISVAVIAVVGGLVALTGMWTRASPISQTESDNRLLPGRLELFEQ</sequence>
<protein>
    <submittedName>
        <fullName evidence="4">Variant-specific surface protein</fullName>
    </submittedName>
</protein>